<evidence type="ECO:0000256" key="1">
    <source>
        <dbReference type="SAM" id="MobiDB-lite"/>
    </source>
</evidence>
<feature type="region of interest" description="Disordered" evidence="1">
    <location>
        <begin position="136"/>
        <end position="248"/>
    </location>
</feature>
<feature type="compositionally biased region" description="Basic residues" evidence="1">
    <location>
        <begin position="549"/>
        <end position="581"/>
    </location>
</feature>
<organism evidence="2">
    <name type="scientific">Absidia glauca</name>
    <name type="common">Pin mould</name>
    <dbReference type="NCBI Taxonomy" id="4829"/>
    <lineage>
        <taxon>Eukaryota</taxon>
        <taxon>Fungi</taxon>
        <taxon>Fungi incertae sedis</taxon>
        <taxon>Mucoromycota</taxon>
        <taxon>Mucoromycotina</taxon>
        <taxon>Mucoromycetes</taxon>
        <taxon>Mucorales</taxon>
        <taxon>Cunninghamellaceae</taxon>
        <taxon>Absidia</taxon>
    </lineage>
</organism>
<feature type="region of interest" description="Disordered" evidence="1">
    <location>
        <begin position="459"/>
        <end position="482"/>
    </location>
</feature>
<reference evidence="2" key="1">
    <citation type="submission" date="2016-04" db="EMBL/GenBank/DDBJ databases">
        <authorList>
            <person name="Evans L.H."/>
            <person name="Alamgir A."/>
            <person name="Owens N."/>
            <person name="Weber N.D."/>
            <person name="Virtaneva K."/>
            <person name="Barbian K."/>
            <person name="Babar A."/>
            <person name="Rosenke K."/>
        </authorList>
    </citation>
    <scope>NUCLEOTIDE SEQUENCE [LARGE SCALE GENOMIC DNA]</scope>
    <source>
        <strain evidence="2">CBS 101.48</strain>
    </source>
</reference>
<dbReference type="InterPro" id="IPR013951">
    <property type="entry name" value="Rxt3"/>
</dbReference>
<accession>A0A168NEL2</accession>
<dbReference type="Gene3D" id="2.170.130.20">
    <property type="entry name" value="LCCL-like domain"/>
    <property type="match status" value="1"/>
</dbReference>
<feature type="compositionally biased region" description="Low complexity" evidence="1">
    <location>
        <begin position="268"/>
        <end position="284"/>
    </location>
</feature>
<feature type="region of interest" description="Disordered" evidence="1">
    <location>
        <begin position="505"/>
        <end position="616"/>
    </location>
</feature>
<dbReference type="AlphaFoldDB" id="A0A168NEL2"/>
<keyword evidence="3" id="KW-1185">Reference proteome</keyword>
<feature type="compositionally biased region" description="Basic and acidic residues" evidence="1">
    <location>
        <begin position="294"/>
        <end position="303"/>
    </location>
</feature>
<dbReference type="STRING" id="4829.A0A168NEL2"/>
<feature type="compositionally biased region" description="Polar residues" evidence="1">
    <location>
        <begin position="81"/>
        <end position="94"/>
    </location>
</feature>
<feature type="compositionally biased region" description="Low complexity" evidence="1">
    <location>
        <begin position="513"/>
        <end position="532"/>
    </location>
</feature>
<feature type="region of interest" description="Disordered" evidence="1">
    <location>
        <begin position="1"/>
        <end position="95"/>
    </location>
</feature>
<feature type="compositionally biased region" description="Basic and acidic residues" evidence="1">
    <location>
        <begin position="1"/>
        <end position="13"/>
    </location>
</feature>
<dbReference type="Proteomes" id="UP000078561">
    <property type="component" value="Unassembled WGS sequence"/>
</dbReference>
<dbReference type="Pfam" id="PF08642">
    <property type="entry name" value="Rxt3"/>
    <property type="match status" value="1"/>
</dbReference>
<evidence type="ECO:0008006" key="4">
    <source>
        <dbReference type="Google" id="ProtNLM"/>
    </source>
</evidence>
<gene>
    <name evidence="2" type="primary">ABSGL_06076.1 scaffold 7611</name>
</gene>
<feature type="compositionally biased region" description="Low complexity" evidence="1">
    <location>
        <begin position="390"/>
        <end position="404"/>
    </location>
</feature>
<feature type="compositionally biased region" description="Low complexity" evidence="1">
    <location>
        <begin position="419"/>
        <end position="428"/>
    </location>
</feature>
<name>A0A168NEL2_ABSGL</name>
<evidence type="ECO:0000313" key="2">
    <source>
        <dbReference type="EMBL" id="SAM00395.1"/>
    </source>
</evidence>
<evidence type="ECO:0000313" key="3">
    <source>
        <dbReference type="Proteomes" id="UP000078561"/>
    </source>
</evidence>
<protein>
    <recommendedName>
        <fullName evidence="4">Rxt3-domain-containing protein</fullName>
    </recommendedName>
</protein>
<proteinExistence type="predicted"/>
<sequence>MEDNDDTLKRLHQQEVTTQWPEDVSATDSKRFKLNTDALGNHLPQAPAPPLSSNKDNVDSQQVEGSSSLDAASQDDGKHLLQNTNQPAPATLSSPFALHPILDGLTNKPSIPNNDLDNNYESSGMRMSMSAILAETGKGYQDRSTSSPPRGQSLPPPNDVSQQQLQHQIQHQRQHYTASPHHHPSPGPLDFDQTLSEPQQHQQRHHHHNASHPSISSMMMTQISDDKGDLTNSKPAPSSPDNRQQQSITNEELVRALTTSIPMDDDQSTQQPQPSSTSSPSTTTALSSVPEQQAIKKEDDENKPYSLSTSITPSALPDFGAALRRLSGATTGLEGQHPYTKKDDVSPSEILGSALAAVARSQQHGTSSTAAAAAIGNLAAITANISHILNSNSTPSPSSSPSVPRAAPTHPSLIPLELQQRQQQQQQRLNGRRPSNADQALHPHTVSNMLDQAVQLGRTQHHQLQQNESSAGGGSGTPTINQETLDGMKRAAEAAASAAAAVAVTTNGSSQATPPSTSSPVRLHSHQQQQQQHHAHHHPTNGSASSLYPHHHHHHHQQQQHHHHHQQKHHQQHQHYQHSHHTPPLYGQSGYPSLHAASPPIYNNSTSHPPAVTQPPKVIIKNEQVWKAVKGKKETDLGFFLYQPSMLLPNFQDHVNGVLQVRVPARYLTYENPKVKKRAVWGTGIYTDDSDIVTMAIHSGKFIPDHHDPELESNDPFLLAVSGKTVDLIRAATKKHALSPKTYLKSRRDDTVPDHDIKVTLRVLPKLQHYTSTIQHRIKSRPWGGNHDGISLFVEKVEQLEKGEARLCGRGSLKSNVFRQAPSSLPDPLPSS</sequence>
<feature type="region of interest" description="Disordered" evidence="1">
    <location>
        <begin position="390"/>
        <end position="440"/>
    </location>
</feature>
<dbReference type="EMBL" id="LT553181">
    <property type="protein sequence ID" value="SAM00395.1"/>
    <property type="molecule type" value="Genomic_DNA"/>
</dbReference>
<feature type="compositionally biased region" description="Polar residues" evidence="1">
    <location>
        <begin position="230"/>
        <end position="248"/>
    </location>
</feature>
<dbReference type="InterPro" id="IPR036609">
    <property type="entry name" value="LCCL_sf"/>
</dbReference>
<feature type="region of interest" description="Disordered" evidence="1">
    <location>
        <begin position="263"/>
        <end position="314"/>
    </location>
</feature>
<dbReference type="OrthoDB" id="3596986at2759"/>
<feature type="compositionally biased region" description="Basic residues" evidence="1">
    <location>
        <begin position="170"/>
        <end position="184"/>
    </location>
</feature>
<dbReference type="InParanoid" id="A0A168NEL2"/>
<feature type="compositionally biased region" description="Polar residues" evidence="1">
    <location>
        <begin position="211"/>
        <end position="223"/>
    </location>
</feature>
<feature type="compositionally biased region" description="Polar residues" evidence="1">
    <location>
        <begin position="51"/>
        <end position="71"/>
    </location>
</feature>